<comment type="caution">
    <text evidence="4">The sequence shown here is derived from an EMBL/GenBank/DDBJ whole genome shotgun (WGS) entry which is preliminary data.</text>
</comment>
<comment type="similarity">
    <text evidence="1">Belongs to the GILT family.</text>
</comment>
<proteinExistence type="inferred from homology"/>
<dbReference type="InterPro" id="IPR004911">
    <property type="entry name" value="Interferon-induced_GILT"/>
</dbReference>
<evidence type="ECO:0000256" key="2">
    <source>
        <dbReference type="ARBA" id="ARBA00023180"/>
    </source>
</evidence>
<feature type="signal peptide" evidence="3">
    <location>
        <begin position="1"/>
        <end position="37"/>
    </location>
</feature>
<dbReference type="Gene3D" id="3.40.30.10">
    <property type="entry name" value="Glutaredoxin"/>
    <property type="match status" value="1"/>
</dbReference>
<organism evidence="4 5">
    <name type="scientific">Prunus dulcis</name>
    <name type="common">Almond</name>
    <name type="synonym">Amygdalus dulcis</name>
    <dbReference type="NCBI Taxonomy" id="3755"/>
    <lineage>
        <taxon>Eukaryota</taxon>
        <taxon>Viridiplantae</taxon>
        <taxon>Streptophyta</taxon>
        <taxon>Embryophyta</taxon>
        <taxon>Tracheophyta</taxon>
        <taxon>Spermatophyta</taxon>
        <taxon>Magnoliopsida</taxon>
        <taxon>eudicotyledons</taxon>
        <taxon>Gunneridae</taxon>
        <taxon>Pentapetalae</taxon>
        <taxon>rosids</taxon>
        <taxon>fabids</taxon>
        <taxon>Rosales</taxon>
        <taxon>Rosaceae</taxon>
        <taxon>Amygdaloideae</taxon>
        <taxon>Amygdaleae</taxon>
        <taxon>Prunus</taxon>
    </lineage>
</organism>
<dbReference type="Proteomes" id="UP001054821">
    <property type="component" value="Chromosome 6"/>
</dbReference>
<reference evidence="4 5" key="1">
    <citation type="journal article" date="2022" name="G3 (Bethesda)">
        <title>Whole-genome sequence and methylome profiling of the almond [Prunus dulcis (Mill.) D.A. Webb] cultivar 'Nonpareil'.</title>
        <authorList>
            <person name="D'Amico-Willman K.M."/>
            <person name="Ouma W.Z."/>
            <person name="Meulia T."/>
            <person name="Sideli G.M."/>
            <person name="Gradziel T.M."/>
            <person name="Fresnedo-Ramirez J."/>
        </authorList>
    </citation>
    <scope>NUCLEOTIDE SEQUENCE [LARGE SCALE GENOMIC DNA]</scope>
    <source>
        <strain evidence="4">Clone GOH B32 T37-40</strain>
    </source>
</reference>
<dbReference type="GO" id="GO:0016671">
    <property type="term" value="F:oxidoreductase activity, acting on a sulfur group of donors, disulfide as acceptor"/>
    <property type="evidence" value="ECO:0007669"/>
    <property type="project" value="InterPro"/>
</dbReference>
<dbReference type="EMBL" id="JAJFAZ020000006">
    <property type="protein sequence ID" value="KAI5325965.1"/>
    <property type="molecule type" value="Genomic_DNA"/>
</dbReference>
<feature type="chain" id="PRO_5041969994" description="Gamma-interferon-inducible lysosomal thiol reductase" evidence="3">
    <location>
        <begin position="38"/>
        <end position="445"/>
    </location>
</feature>
<evidence type="ECO:0000313" key="5">
    <source>
        <dbReference type="Proteomes" id="UP001054821"/>
    </source>
</evidence>
<dbReference type="AlphaFoldDB" id="A0AAD4VIX9"/>
<dbReference type="PANTHER" id="PTHR13234">
    <property type="entry name" value="GAMMA-INTERFERON INDUCIBLE LYSOSOMAL THIOL REDUCTASE GILT"/>
    <property type="match status" value="1"/>
</dbReference>
<name>A0AAD4VIX9_PRUDU</name>
<accession>A0AAD4VIX9</accession>
<dbReference type="PANTHER" id="PTHR13234:SF64">
    <property type="entry name" value="SAPOSIN A-TYPE DOMAIN-CONTAINING PROTEIN"/>
    <property type="match status" value="1"/>
</dbReference>
<keyword evidence="2" id="KW-0325">Glycoprotein</keyword>
<protein>
    <recommendedName>
        <fullName evidence="6">Gamma-interferon-inducible lysosomal thiol reductase</fullName>
    </recommendedName>
</protein>
<evidence type="ECO:0008006" key="6">
    <source>
        <dbReference type="Google" id="ProtNLM"/>
    </source>
</evidence>
<evidence type="ECO:0000313" key="4">
    <source>
        <dbReference type="EMBL" id="KAI5325965.1"/>
    </source>
</evidence>
<evidence type="ECO:0000256" key="1">
    <source>
        <dbReference type="ARBA" id="ARBA00005679"/>
    </source>
</evidence>
<keyword evidence="3" id="KW-0732">Signal</keyword>
<dbReference type="Pfam" id="PF03227">
    <property type="entry name" value="GILT"/>
    <property type="match status" value="2"/>
</dbReference>
<sequence length="445" mass="50199">MKPLHIAGSQISNSTMASARLFFTSLIACSIFLTTFSSDAAENGRFGVSRIEAQKVTLSVYYETLCQFCATFIVKNLAQIFDNNLITILNLRLVPWGKASTNSSKNSTVCQHGPDECRLNSVEACAINVLHDVNKYFALIYCIEFLAIEGRQKEWQTCFSSLGLPSKPILDCYKSGNGTKIEQKYANETMHLNPPLKFLPWLVLNNQPIGNDYENFAAYVCKAYKVYSGTPKTPTKVELVLYYETLCPYCKEFIVKELIKVFDRDLIDIVNLRLVPYGNAHIQEPDNTIVCQHGPDECYLNSIQACAINSWPDKQHFKLIHCAENQTIEGKQSKEEGWKSCCQKLGMNQKPVQDCYDSGLERKLILQYANETNHLVPHHTYVPWVVVNNQPLYDDYQNFVSYVCKAYKGGPKPEVCRSLLPKINSSGNADSNGQASIRVKGSRNN</sequence>
<gene>
    <name evidence="4" type="ORF">L3X38_035039</name>
</gene>
<dbReference type="SUPFAM" id="SSF52833">
    <property type="entry name" value="Thioredoxin-like"/>
    <property type="match status" value="1"/>
</dbReference>
<dbReference type="InterPro" id="IPR036249">
    <property type="entry name" value="Thioredoxin-like_sf"/>
</dbReference>
<evidence type="ECO:0000256" key="3">
    <source>
        <dbReference type="SAM" id="SignalP"/>
    </source>
</evidence>
<keyword evidence="5" id="KW-1185">Reference proteome</keyword>